<comment type="caution">
    <text evidence="3">The sequence shown here is derived from an EMBL/GenBank/DDBJ whole genome shotgun (WGS) entry which is preliminary data.</text>
</comment>
<dbReference type="Pfam" id="PF14285">
    <property type="entry name" value="DUF4367"/>
    <property type="match status" value="1"/>
</dbReference>
<evidence type="ECO:0000259" key="2">
    <source>
        <dbReference type="Pfam" id="PF14285"/>
    </source>
</evidence>
<dbReference type="EMBL" id="DVOT01000235">
    <property type="protein sequence ID" value="HIV28875.1"/>
    <property type="molecule type" value="Genomic_DNA"/>
</dbReference>
<keyword evidence="1" id="KW-0812">Transmembrane</keyword>
<organism evidence="3 4">
    <name type="scientific">Candidatus Ornithocaccomicrobium faecavium</name>
    <dbReference type="NCBI Taxonomy" id="2840890"/>
    <lineage>
        <taxon>Bacteria</taxon>
        <taxon>Bacillati</taxon>
        <taxon>Bacillota</taxon>
        <taxon>Clostridia</taxon>
        <taxon>Candidatus Ornithocaccomicrobium</taxon>
    </lineage>
</organism>
<accession>A0A9D1P9A8</accession>
<dbReference type="Proteomes" id="UP000886884">
    <property type="component" value="Unassembled WGS sequence"/>
</dbReference>
<name>A0A9D1P9A8_9FIRM</name>
<feature type="domain" description="DUF4367" evidence="2">
    <location>
        <begin position="122"/>
        <end position="229"/>
    </location>
</feature>
<feature type="transmembrane region" description="Helical" evidence="1">
    <location>
        <begin position="51"/>
        <end position="73"/>
    </location>
</feature>
<evidence type="ECO:0000313" key="3">
    <source>
        <dbReference type="EMBL" id="HIV28875.1"/>
    </source>
</evidence>
<sequence length="233" mass="25858">MEPKEKNGATPAELERMWDALQPKLDRIDQELEAEAHRKAHGGVRRTGKRALLLVACALLACGCALAAGLKLWDLKVDVVDGVLGVSVQRNQNESTLQRAAGTGWGDALDQALVEHDVRAAVPKWIPEGFALADIIVDDEYEIVDIDARYEKGEDVIVFSIIQVQEGGMIDAGYPMNEETLRTETIGDLEVYFFANNARNSAAWNEDEYLVYFSGDITEQEVEKMVQSIFSQE</sequence>
<keyword evidence="1" id="KW-1133">Transmembrane helix</keyword>
<proteinExistence type="predicted"/>
<evidence type="ECO:0000313" key="4">
    <source>
        <dbReference type="Proteomes" id="UP000886884"/>
    </source>
</evidence>
<protein>
    <submittedName>
        <fullName evidence="3">DUF4367 domain-containing protein</fullName>
    </submittedName>
</protein>
<dbReference type="InterPro" id="IPR025377">
    <property type="entry name" value="DUF4367"/>
</dbReference>
<gene>
    <name evidence="3" type="ORF">IAA64_13010</name>
</gene>
<evidence type="ECO:0000256" key="1">
    <source>
        <dbReference type="SAM" id="Phobius"/>
    </source>
</evidence>
<keyword evidence="1" id="KW-0472">Membrane</keyword>
<dbReference type="AlphaFoldDB" id="A0A9D1P9A8"/>
<reference evidence="3" key="1">
    <citation type="submission" date="2020-10" db="EMBL/GenBank/DDBJ databases">
        <authorList>
            <person name="Gilroy R."/>
        </authorList>
    </citation>
    <scope>NUCLEOTIDE SEQUENCE</scope>
    <source>
        <strain evidence="3">CHK183-6373</strain>
    </source>
</reference>
<reference evidence="3" key="2">
    <citation type="journal article" date="2021" name="PeerJ">
        <title>Extensive microbial diversity within the chicken gut microbiome revealed by metagenomics and culture.</title>
        <authorList>
            <person name="Gilroy R."/>
            <person name="Ravi A."/>
            <person name="Getino M."/>
            <person name="Pursley I."/>
            <person name="Horton D.L."/>
            <person name="Alikhan N.F."/>
            <person name="Baker D."/>
            <person name="Gharbi K."/>
            <person name="Hall N."/>
            <person name="Watson M."/>
            <person name="Adriaenssens E.M."/>
            <person name="Foster-Nyarko E."/>
            <person name="Jarju S."/>
            <person name="Secka A."/>
            <person name="Antonio M."/>
            <person name="Oren A."/>
            <person name="Chaudhuri R.R."/>
            <person name="La Ragione R."/>
            <person name="Hildebrand F."/>
            <person name="Pallen M.J."/>
        </authorList>
    </citation>
    <scope>NUCLEOTIDE SEQUENCE</scope>
    <source>
        <strain evidence="3">CHK183-6373</strain>
    </source>
</reference>